<dbReference type="Proteomes" id="UP000218702">
    <property type="component" value="Chromosome"/>
</dbReference>
<reference evidence="1 2" key="1">
    <citation type="submission" date="2017-06" db="EMBL/GenBank/DDBJ databases">
        <title>Genome sequencing of cyanobaciteial culture collection at National Institute for Environmental Studies (NIES).</title>
        <authorList>
            <person name="Hirose Y."/>
            <person name="Shimura Y."/>
            <person name="Fujisawa T."/>
            <person name="Nakamura Y."/>
            <person name="Kawachi M."/>
        </authorList>
    </citation>
    <scope>NUCLEOTIDE SEQUENCE [LARGE SCALE GENOMIC DNA]</scope>
    <source>
        <strain evidence="1 2">NIES-806</strain>
    </source>
</reference>
<accession>A0A1Z4V4Y5</accession>
<dbReference type="KEGG" id="dcm:NIES806_27500"/>
<dbReference type="EMBL" id="AP018316">
    <property type="protein sequence ID" value="BAZ86537.1"/>
    <property type="molecule type" value="Genomic_DNA"/>
</dbReference>
<sequence length="82" mass="9111">MQAQIDALLLQSNCIAGSREKTEGTFSQSLARKNLSLSEILDFLNFLGSQYCEYAIAAGECKAQLLELEKELQTLRTALQKI</sequence>
<organism evidence="1 2">
    <name type="scientific">Dolichospermum compactum NIES-806</name>
    <dbReference type="NCBI Taxonomy" id="1973481"/>
    <lineage>
        <taxon>Bacteria</taxon>
        <taxon>Bacillati</taxon>
        <taxon>Cyanobacteriota</taxon>
        <taxon>Cyanophyceae</taxon>
        <taxon>Nostocales</taxon>
        <taxon>Aphanizomenonaceae</taxon>
        <taxon>Dolichospermum</taxon>
        <taxon>Dolichospermum compactum</taxon>
    </lineage>
</organism>
<evidence type="ECO:0000313" key="1">
    <source>
        <dbReference type="EMBL" id="BAZ86537.1"/>
    </source>
</evidence>
<name>A0A1Z4V4Y5_9CYAN</name>
<proteinExistence type="predicted"/>
<evidence type="ECO:0000313" key="2">
    <source>
        <dbReference type="Proteomes" id="UP000218702"/>
    </source>
</evidence>
<gene>
    <name evidence="1" type="ORF">NIES806_27500</name>
</gene>
<protein>
    <submittedName>
        <fullName evidence="1">Uncharacterized protein</fullName>
    </submittedName>
</protein>
<dbReference type="AlphaFoldDB" id="A0A1Z4V4Y5"/>
<keyword evidence="2" id="KW-1185">Reference proteome</keyword>